<comment type="caution">
    <text evidence="1">The sequence shown here is derived from an EMBL/GenBank/DDBJ whole genome shotgun (WGS) entry which is preliminary data.</text>
</comment>
<evidence type="ECO:0000313" key="1">
    <source>
        <dbReference type="EMBL" id="GFO31422.1"/>
    </source>
</evidence>
<dbReference type="AlphaFoldDB" id="A0AAV4CIE4"/>
<proteinExistence type="predicted"/>
<dbReference type="Proteomes" id="UP000735302">
    <property type="component" value="Unassembled WGS sequence"/>
</dbReference>
<dbReference type="EMBL" id="BLXT01006392">
    <property type="protein sequence ID" value="GFO31422.1"/>
    <property type="molecule type" value="Genomic_DNA"/>
</dbReference>
<reference evidence="1 2" key="1">
    <citation type="journal article" date="2021" name="Elife">
        <title>Chloroplast acquisition without the gene transfer in kleptoplastic sea slugs, Plakobranchus ocellatus.</title>
        <authorList>
            <person name="Maeda T."/>
            <person name="Takahashi S."/>
            <person name="Yoshida T."/>
            <person name="Shimamura S."/>
            <person name="Takaki Y."/>
            <person name="Nagai Y."/>
            <person name="Toyoda A."/>
            <person name="Suzuki Y."/>
            <person name="Arimoto A."/>
            <person name="Ishii H."/>
            <person name="Satoh N."/>
            <person name="Nishiyama T."/>
            <person name="Hasebe M."/>
            <person name="Maruyama T."/>
            <person name="Minagawa J."/>
            <person name="Obokata J."/>
            <person name="Shigenobu S."/>
        </authorList>
    </citation>
    <scope>NUCLEOTIDE SEQUENCE [LARGE SCALE GENOMIC DNA]</scope>
</reference>
<gene>
    <name evidence="1" type="ORF">PoB_005792700</name>
</gene>
<protein>
    <submittedName>
        <fullName evidence="1">Uncharacterized protein</fullName>
    </submittedName>
</protein>
<name>A0AAV4CIE4_9GAST</name>
<sequence length="78" mass="8534">MKIAAEADVAKTAKSKDEPQIAKLKTARAHTRTPFFARRVIAFASTDPVAGIILGNIPEVDDKLQCPPTNKDDDDQDR</sequence>
<keyword evidence="2" id="KW-1185">Reference proteome</keyword>
<organism evidence="1 2">
    <name type="scientific">Plakobranchus ocellatus</name>
    <dbReference type="NCBI Taxonomy" id="259542"/>
    <lineage>
        <taxon>Eukaryota</taxon>
        <taxon>Metazoa</taxon>
        <taxon>Spiralia</taxon>
        <taxon>Lophotrochozoa</taxon>
        <taxon>Mollusca</taxon>
        <taxon>Gastropoda</taxon>
        <taxon>Heterobranchia</taxon>
        <taxon>Euthyneura</taxon>
        <taxon>Panpulmonata</taxon>
        <taxon>Sacoglossa</taxon>
        <taxon>Placobranchoidea</taxon>
        <taxon>Plakobranchidae</taxon>
        <taxon>Plakobranchus</taxon>
    </lineage>
</organism>
<evidence type="ECO:0000313" key="2">
    <source>
        <dbReference type="Proteomes" id="UP000735302"/>
    </source>
</evidence>
<accession>A0AAV4CIE4</accession>